<reference evidence="1 2" key="1">
    <citation type="submission" date="2016-07" db="EMBL/GenBank/DDBJ databases">
        <title>Genome analysis of Sphingobacterium siyangense T12B17.</title>
        <authorList>
            <person name="Xu D."/>
            <person name="Su Y."/>
            <person name="Zheng S."/>
        </authorList>
    </citation>
    <scope>NUCLEOTIDE SEQUENCE [LARGE SCALE GENOMIC DNA]</scope>
    <source>
        <strain evidence="1 2">T12B17</strain>
    </source>
</reference>
<name>A0A420FXL2_9SPHI</name>
<accession>A0A420FXL2</accession>
<comment type="caution">
    <text evidence="1">The sequence shown here is derived from an EMBL/GenBank/DDBJ whole genome shotgun (WGS) entry which is preliminary data.</text>
</comment>
<evidence type="ECO:0000313" key="2">
    <source>
        <dbReference type="Proteomes" id="UP000286402"/>
    </source>
</evidence>
<dbReference type="Proteomes" id="UP000286402">
    <property type="component" value="Unassembled WGS sequence"/>
</dbReference>
<sequence>MKAKLQLPKPTNWQDFETLCKKLWGEIWQCPEIKQNGRTGQAQHGVDISGIPAGYTRYFGIQCKGKDDYIHAQLTKKEIDAEIEKAKFFKPELQKLYFATTANKDTYIEEYIRLKDVENRSKSLFEVHIYSWEDIVDLVFENKRTHDFYVNSINFYLEHKVTVNFLDGNSFMDATCRKEKLLTYYRHKKSQTPEIPEIISSAYKTFLATDRIRKISGLGNARNKVNKSYILFGLLLKNTGAEALSHLKIEIEIFGNVEKIELGKQFQHKNYVFDLLPYRIKKHNEKNWQIIPDQNVLVPEDQLRLRYFSLRPLDDNGQLEIRWKLLSSELTESGSLFIKFQTKIHRKIKEIIISPLLEEYDDEPKFTDYYEQQDED</sequence>
<evidence type="ECO:0000313" key="1">
    <source>
        <dbReference type="EMBL" id="RKF37666.1"/>
    </source>
</evidence>
<organism evidence="1 2">
    <name type="scientific">Sphingobacterium siyangense</name>
    <dbReference type="NCBI Taxonomy" id="459529"/>
    <lineage>
        <taxon>Bacteria</taxon>
        <taxon>Pseudomonadati</taxon>
        <taxon>Bacteroidota</taxon>
        <taxon>Sphingobacteriia</taxon>
        <taxon>Sphingobacteriales</taxon>
        <taxon>Sphingobacteriaceae</taxon>
        <taxon>Sphingobacterium</taxon>
    </lineage>
</organism>
<evidence type="ECO:0008006" key="3">
    <source>
        <dbReference type="Google" id="ProtNLM"/>
    </source>
</evidence>
<keyword evidence="2" id="KW-1185">Reference proteome</keyword>
<dbReference type="EMBL" id="MCAQ01000011">
    <property type="protein sequence ID" value="RKF37666.1"/>
    <property type="molecule type" value="Genomic_DNA"/>
</dbReference>
<gene>
    <name evidence="1" type="ORF">BCY89_27700</name>
</gene>
<protein>
    <recommendedName>
        <fullName evidence="3">Restriction endonuclease</fullName>
    </recommendedName>
</protein>
<dbReference type="AlphaFoldDB" id="A0A420FXL2"/>
<proteinExistence type="predicted"/>
<dbReference type="RefSeq" id="WP_120333961.1">
    <property type="nucleotide sequence ID" value="NZ_MCAQ01000011.1"/>
</dbReference>